<organism evidence="3 4">
    <name type="scientific">Mycolicibacterium tusciae</name>
    <dbReference type="NCBI Taxonomy" id="75922"/>
    <lineage>
        <taxon>Bacteria</taxon>
        <taxon>Bacillati</taxon>
        <taxon>Actinomycetota</taxon>
        <taxon>Actinomycetes</taxon>
        <taxon>Mycobacteriales</taxon>
        <taxon>Mycobacteriaceae</taxon>
        <taxon>Mycolicibacterium</taxon>
    </lineage>
</organism>
<dbReference type="OrthoDB" id="4731409at2"/>
<dbReference type="EMBL" id="MVIM01000007">
    <property type="protein sequence ID" value="ORB64608.1"/>
    <property type="molecule type" value="Genomic_DNA"/>
</dbReference>
<proteinExistence type="predicted"/>
<sequence>MIKSKNNFKYAATLLGALAILSIAPATAFAEDNDPSGPGGCNYTDADGYNIPIHNGEDVYVDGKIVSCRNGSVVVTTPPARGNDVRGPLAGGGNAPVLTEVTPAPQPTKNPKLPVLNQPVLTTDAR</sequence>
<evidence type="ECO:0000256" key="1">
    <source>
        <dbReference type="SAM" id="MobiDB-lite"/>
    </source>
</evidence>
<gene>
    <name evidence="3" type="ORF">BST47_14940</name>
</gene>
<keyword evidence="2" id="KW-0732">Signal</keyword>
<evidence type="ECO:0000256" key="2">
    <source>
        <dbReference type="SAM" id="SignalP"/>
    </source>
</evidence>
<protein>
    <submittedName>
        <fullName evidence="3">Uncharacterized protein</fullName>
    </submittedName>
</protein>
<reference evidence="3 4" key="1">
    <citation type="submission" date="2017-02" db="EMBL/GenBank/DDBJ databases">
        <title>The new phylogeny of genus Mycobacterium.</title>
        <authorList>
            <person name="Tortoli E."/>
            <person name="Trovato A."/>
            <person name="Cirillo D.M."/>
        </authorList>
    </citation>
    <scope>NUCLEOTIDE SEQUENCE [LARGE SCALE GENOMIC DNA]</scope>
    <source>
        <strain evidence="3 4">DSM 44338</strain>
    </source>
</reference>
<dbReference type="AlphaFoldDB" id="A0A1X0JNU3"/>
<feature type="region of interest" description="Disordered" evidence="1">
    <location>
        <begin position="78"/>
        <end position="126"/>
    </location>
</feature>
<dbReference type="RefSeq" id="WP_083126305.1">
    <property type="nucleotide sequence ID" value="NZ_MVIM01000007.1"/>
</dbReference>
<feature type="signal peptide" evidence="2">
    <location>
        <begin position="1"/>
        <end position="30"/>
    </location>
</feature>
<accession>A0A1X0JNU3</accession>
<evidence type="ECO:0000313" key="4">
    <source>
        <dbReference type="Proteomes" id="UP000192411"/>
    </source>
</evidence>
<name>A0A1X0JNU3_9MYCO</name>
<comment type="caution">
    <text evidence="3">The sequence shown here is derived from an EMBL/GenBank/DDBJ whole genome shotgun (WGS) entry which is preliminary data.</text>
</comment>
<dbReference type="STRING" id="75922.BST47_14940"/>
<evidence type="ECO:0000313" key="3">
    <source>
        <dbReference type="EMBL" id="ORB64608.1"/>
    </source>
</evidence>
<dbReference type="Proteomes" id="UP000192411">
    <property type="component" value="Unassembled WGS sequence"/>
</dbReference>
<keyword evidence="4" id="KW-1185">Reference proteome</keyword>
<feature type="chain" id="PRO_5012055011" evidence="2">
    <location>
        <begin position="31"/>
        <end position="126"/>
    </location>
</feature>